<dbReference type="AlphaFoldDB" id="A0A5S3V3P3"/>
<reference evidence="1 2" key="1">
    <citation type="submission" date="2019-10" db="EMBL/GenBank/DDBJ databases">
        <title>Pseudoalteromonas rubra S4059.</title>
        <authorList>
            <person name="Paulsen S."/>
            <person name="Wang X."/>
        </authorList>
    </citation>
    <scope>NUCLEOTIDE SEQUENCE [LARGE SCALE GENOMIC DNA]</scope>
    <source>
        <strain evidence="1 2">S4059</strain>
    </source>
</reference>
<proteinExistence type="predicted"/>
<accession>A0A5S3V3P3</accession>
<gene>
    <name evidence="1" type="ORF">CWC22_011245</name>
</gene>
<evidence type="ECO:0000313" key="1">
    <source>
        <dbReference type="EMBL" id="QPB83531.1"/>
    </source>
</evidence>
<name>A0A5S3V3P3_9GAMM</name>
<organism evidence="1 2">
    <name type="scientific">Pseudoalteromonas rubra</name>
    <dbReference type="NCBI Taxonomy" id="43658"/>
    <lineage>
        <taxon>Bacteria</taxon>
        <taxon>Pseudomonadati</taxon>
        <taxon>Pseudomonadota</taxon>
        <taxon>Gammaproteobacteria</taxon>
        <taxon>Alteromonadales</taxon>
        <taxon>Pseudoalteromonadaceae</taxon>
        <taxon>Pseudoalteromonas</taxon>
    </lineage>
</organism>
<dbReference type="EMBL" id="CP045429">
    <property type="protein sequence ID" value="QPB83531.1"/>
    <property type="molecule type" value="Genomic_DNA"/>
</dbReference>
<dbReference type="RefSeq" id="WP_138536488.1">
    <property type="nucleotide sequence ID" value="NZ_CP045429.1"/>
</dbReference>
<protein>
    <submittedName>
        <fullName evidence="1">Uncharacterized protein</fullName>
    </submittedName>
</protein>
<sequence>MKLKSPHIPLGITFEEGLKILQTVSSEIERFHEDNEDFYRASSDEFSCGFYLKSGLVSSTWYDDPTGRDSEDGINLKVTLYLQRYGDISEWEDGINNGWIQFFTNEKSGVGLAYGLHKDVIRFNQIDK</sequence>
<evidence type="ECO:0000313" key="2">
    <source>
        <dbReference type="Proteomes" id="UP000305729"/>
    </source>
</evidence>
<dbReference type="Proteomes" id="UP000305729">
    <property type="component" value="Chromosome 1"/>
</dbReference>